<evidence type="ECO:0000313" key="2">
    <source>
        <dbReference type="EMBL" id="GFR52303.1"/>
    </source>
</evidence>
<gene>
    <name evidence="2" type="ORF">Agub_g14840</name>
</gene>
<proteinExistence type="predicted"/>
<dbReference type="EMBL" id="BMAR01000061">
    <property type="protein sequence ID" value="GFR52303.1"/>
    <property type="molecule type" value="Genomic_DNA"/>
</dbReference>
<feature type="compositionally biased region" description="Low complexity" evidence="1">
    <location>
        <begin position="55"/>
        <end position="64"/>
    </location>
</feature>
<dbReference type="AlphaFoldDB" id="A0AAD3E2M8"/>
<evidence type="ECO:0000256" key="1">
    <source>
        <dbReference type="SAM" id="MobiDB-lite"/>
    </source>
</evidence>
<accession>A0AAD3E2M8</accession>
<comment type="caution">
    <text evidence="2">The sequence shown here is derived from an EMBL/GenBank/DDBJ whole genome shotgun (WGS) entry which is preliminary data.</text>
</comment>
<dbReference type="Proteomes" id="UP001054857">
    <property type="component" value="Unassembled WGS sequence"/>
</dbReference>
<reference evidence="2 3" key="1">
    <citation type="journal article" date="2021" name="Sci. Rep.">
        <title>Genome sequencing of the multicellular alga Astrephomene provides insights into convergent evolution of germ-soma differentiation.</title>
        <authorList>
            <person name="Yamashita S."/>
            <person name="Yamamoto K."/>
            <person name="Matsuzaki R."/>
            <person name="Suzuki S."/>
            <person name="Yamaguchi H."/>
            <person name="Hirooka S."/>
            <person name="Minakuchi Y."/>
            <person name="Miyagishima S."/>
            <person name="Kawachi M."/>
            <person name="Toyoda A."/>
            <person name="Nozaki H."/>
        </authorList>
    </citation>
    <scope>NUCLEOTIDE SEQUENCE [LARGE SCALE GENOMIC DNA]</scope>
    <source>
        <strain evidence="2 3">NIES-4017</strain>
    </source>
</reference>
<feature type="non-terminal residue" evidence="2">
    <location>
        <position position="1"/>
    </location>
</feature>
<protein>
    <submittedName>
        <fullName evidence="2">Uncharacterized protein</fullName>
    </submittedName>
</protein>
<evidence type="ECO:0000313" key="3">
    <source>
        <dbReference type="Proteomes" id="UP001054857"/>
    </source>
</evidence>
<sequence>SLAQAAYASAWILQEQQQQQEEEEAEEQGHQQQQQEEEEEHVVAGLDLRHREAESAGGRSSLGASASLPAVAVRAGRGVAGVDAGLQSSLDRFVKGLQYKSGLSLETRYKGFGADRLI</sequence>
<keyword evidence="3" id="KW-1185">Reference proteome</keyword>
<name>A0AAD3E2M8_9CHLO</name>
<organism evidence="2 3">
    <name type="scientific">Astrephomene gubernaculifera</name>
    <dbReference type="NCBI Taxonomy" id="47775"/>
    <lineage>
        <taxon>Eukaryota</taxon>
        <taxon>Viridiplantae</taxon>
        <taxon>Chlorophyta</taxon>
        <taxon>core chlorophytes</taxon>
        <taxon>Chlorophyceae</taxon>
        <taxon>CS clade</taxon>
        <taxon>Chlamydomonadales</taxon>
        <taxon>Astrephomenaceae</taxon>
        <taxon>Astrephomene</taxon>
    </lineage>
</organism>
<feature type="region of interest" description="Disordered" evidence="1">
    <location>
        <begin position="14"/>
        <end position="64"/>
    </location>
</feature>